<keyword evidence="6 7" id="KW-0067">ATP-binding</keyword>
<keyword evidence="3" id="KW-0808">Transferase</keyword>
<evidence type="ECO:0000259" key="9">
    <source>
        <dbReference type="PROSITE" id="PS50011"/>
    </source>
</evidence>
<keyword evidence="5 10" id="KW-0418">Kinase</keyword>
<dbReference type="RefSeq" id="WP_089000561.1">
    <property type="nucleotide sequence ID" value="NZ_JBFAAC010000010.1"/>
</dbReference>
<dbReference type="GO" id="GO:0005975">
    <property type="term" value="P:carbohydrate metabolic process"/>
    <property type="evidence" value="ECO:0007669"/>
    <property type="project" value="InterPro"/>
</dbReference>
<keyword evidence="2 10" id="KW-0723">Serine/threonine-protein kinase</keyword>
<proteinExistence type="predicted"/>
<feature type="compositionally biased region" description="Pro residues" evidence="8">
    <location>
        <begin position="540"/>
        <end position="601"/>
    </location>
</feature>
<evidence type="ECO:0000256" key="6">
    <source>
        <dbReference type="ARBA" id="ARBA00022840"/>
    </source>
</evidence>
<evidence type="ECO:0000256" key="3">
    <source>
        <dbReference type="ARBA" id="ARBA00022679"/>
    </source>
</evidence>
<dbReference type="PANTHER" id="PTHR43289">
    <property type="entry name" value="MITOGEN-ACTIVATED PROTEIN KINASE KINASE KINASE 20-RELATED"/>
    <property type="match status" value="1"/>
</dbReference>
<protein>
    <recommendedName>
        <fullName evidence="1">non-specific serine/threonine protein kinase</fullName>
        <ecNumber evidence="1">2.7.11.1</ecNumber>
    </recommendedName>
</protein>
<dbReference type="CDD" id="cd14014">
    <property type="entry name" value="STKc_PknB_like"/>
    <property type="match status" value="1"/>
</dbReference>
<dbReference type="InterPro" id="IPR017441">
    <property type="entry name" value="Protein_kinase_ATP_BS"/>
</dbReference>
<dbReference type="Gene3D" id="3.30.200.20">
    <property type="entry name" value="Phosphorylase Kinase, domain 1"/>
    <property type="match status" value="1"/>
</dbReference>
<feature type="region of interest" description="Disordered" evidence="8">
    <location>
        <begin position="470"/>
        <end position="624"/>
    </location>
</feature>
<feature type="compositionally biased region" description="Low complexity" evidence="8">
    <location>
        <begin position="530"/>
        <end position="539"/>
    </location>
</feature>
<evidence type="ECO:0000256" key="1">
    <source>
        <dbReference type="ARBA" id="ARBA00012513"/>
    </source>
</evidence>
<dbReference type="PANTHER" id="PTHR43289:SF6">
    <property type="entry name" value="SERINE_THREONINE-PROTEIN KINASE NEKL-3"/>
    <property type="match status" value="1"/>
</dbReference>
<dbReference type="EMBL" id="LT607733">
    <property type="protein sequence ID" value="SCG16709.1"/>
    <property type="molecule type" value="Genomic_DNA"/>
</dbReference>
<feature type="region of interest" description="Disordered" evidence="8">
    <location>
        <begin position="274"/>
        <end position="311"/>
    </location>
</feature>
<dbReference type="InterPro" id="IPR011009">
    <property type="entry name" value="Kinase-like_dom_sf"/>
</dbReference>
<dbReference type="GO" id="GO:0030247">
    <property type="term" value="F:polysaccharide binding"/>
    <property type="evidence" value="ECO:0007669"/>
    <property type="project" value="InterPro"/>
</dbReference>
<keyword evidence="4 7" id="KW-0547">Nucleotide-binding</keyword>
<dbReference type="GO" id="GO:0004553">
    <property type="term" value="F:hydrolase activity, hydrolyzing O-glycosyl compounds"/>
    <property type="evidence" value="ECO:0007669"/>
    <property type="project" value="InterPro"/>
</dbReference>
<evidence type="ECO:0000313" key="10">
    <source>
        <dbReference type="EMBL" id="SCG16709.1"/>
    </source>
</evidence>
<organism evidence="10 11">
    <name type="scientific">Micromonospora echinofusca</name>
    <dbReference type="NCBI Taxonomy" id="47858"/>
    <lineage>
        <taxon>Bacteria</taxon>
        <taxon>Bacillati</taxon>
        <taxon>Actinomycetota</taxon>
        <taxon>Actinomycetes</taxon>
        <taxon>Micromonosporales</taxon>
        <taxon>Micromonosporaceae</taxon>
        <taxon>Micromonospora</taxon>
    </lineage>
</organism>
<dbReference type="Proteomes" id="UP000198251">
    <property type="component" value="Chromosome I"/>
</dbReference>
<feature type="domain" description="Protein kinase" evidence="9">
    <location>
        <begin position="8"/>
        <end position="266"/>
    </location>
</feature>
<dbReference type="AlphaFoldDB" id="A0A1C5GA04"/>
<sequence>MRLLQQRYRLDEPVGQGGMAVVWRGFDLRLQRTVAVKMLSAELLDDPAARGRLRGEALAAARLDHPHVAGVYDYGEQRRLGRGRAPFLVMEFVDGETLAACLRRSGRMPWRDVARVGAAVADALAAAHALGLVHRDVKPGNVMLGSRGIKVVDFGIAAGVGQDPADEGELIWGTPAYLAPEQAAGATAAPAGDIFALGLVLAECVSGLSPAELRHGRGAAEVPSVPGLPDEVADLVGRCLSSEAGRRPEAGQVAVALRGATGVEVVSVRPAAAVSDPPAATGSTRELTGGPRAPARTADTRPGTVPVPGPARLRSLRSRAAIGVPAVLLAAVLVGQLPGFTGLDDAADSDNGSTDPQSGGCAARYTAHQMADGSFRADLAVTNIGGQWLRDWSLAFALPPGHRVLTTGTSWDQDRRRVTLAPARPLAPGATLAAALRGTVEAERLRAPVAFSVNGLPCDRVVSQIASPVVGSAPSSAAAPSAGKGRPADGTASTPSPNAAPGEPTTAQDIDPLPLEPDPGGDPQPPASPPATGDPQDTTMPPPPVDPSPSTEPSPGTDPPPSVDPSPSTDPPPSSASASPPPGDEFVPDPRPSDPPGPPTSADPSVTGSPGVGGSVTGSPRIAV</sequence>
<dbReference type="Gene3D" id="1.10.510.10">
    <property type="entry name" value="Transferase(Phosphotransferase) domain 1"/>
    <property type="match status" value="1"/>
</dbReference>
<dbReference type="PROSITE" id="PS00107">
    <property type="entry name" value="PROTEIN_KINASE_ATP"/>
    <property type="match status" value="1"/>
</dbReference>
<dbReference type="SUPFAM" id="SSF49384">
    <property type="entry name" value="Carbohydrate-binding domain"/>
    <property type="match status" value="1"/>
</dbReference>
<evidence type="ECO:0000256" key="8">
    <source>
        <dbReference type="SAM" id="MobiDB-lite"/>
    </source>
</evidence>
<evidence type="ECO:0000256" key="2">
    <source>
        <dbReference type="ARBA" id="ARBA00022527"/>
    </source>
</evidence>
<dbReference type="PROSITE" id="PS50011">
    <property type="entry name" value="PROTEIN_KINASE_DOM"/>
    <property type="match status" value="1"/>
</dbReference>
<accession>A0A1C5GA04</accession>
<evidence type="ECO:0000256" key="4">
    <source>
        <dbReference type="ARBA" id="ARBA00022741"/>
    </source>
</evidence>
<dbReference type="Pfam" id="PF00069">
    <property type="entry name" value="Pkinase"/>
    <property type="match status" value="1"/>
</dbReference>
<reference evidence="10 11" key="1">
    <citation type="submission" date="2016-06" db="EMBL/GenBank/DDBJ databases">
        <authorList>
            <person name="Kjaerup R.B."/>
            <person name="Dalgaard T.S."/>
            <person name="Juul-Madsen H.R."/>
        </authorList>
    </citation>
    <scope>NUCLEOTIDE SEQUENCE [LARGE SCALE GENOMIC DNA]</scope>
    <source>
        <strain evidence="10 11">DSM 43913</strain>
    </source>
</reference>
<dbReference type="GO" id="GO:0004674">
    <property type="term" value="F:protein serine/threonine kinase activity"/>
    <property type="evidence" value="ECO:0007669"/>
    <property type="project" value="UniProtKB-KW"/>
</dbReference>
<dbReference type="InterPro" id="IPR008271">
    <property type="entry name" value="Ser/Thr_kinase_AS"/>
</dbReference>
<dbReference type="Gene3D" id="2.60.40.290">
    <property type="match status" value="1"/>
</dbReference>
<dbReference type="SMART" id="SM00637">
    <property type="entry name" value="CBD_II"/>
    <property type="match status" value="1"/>
</dbReference>
<feature type="compositionally biased region" description="Pro residues" evidence="8">
    <location>
        <begin position="514"/>
        <end position="529"/>
    </location>
</feature>
<feature type="compositionally biased region" description="Low complexity" evidence="8">
    <location>
        <begin position="470"/>
        <end position="483"/>
    </location>
</feature>
<dbReference type="EC" id="2.7.11.1" evidence="1"/>
<dbReference type="GO" id="GO:0005524">
    <property type="term" value="F:ATP binding"/>
    <property type="evidence" value="ECO:0007669"/>
    <property type="project" value="UniProtKB-UniRule"/>
</dbReference>
<feature type="binding site" evidence="7">
    <location>
        <position position="37"/>
    </location>
    <ligand>
        <name>ATP</name>
        <dbReference type="ChEBI" id="CHEBI:30616"/>
    </ligand>
</feature>
<dbReference type="InterPro" id="IPR000719">
    <property type="entry name" value="Prot_kinase_dom"/>
</dbReference>
<dbReference type="SMART" id="SM00220">
    <property type="entry name" value="S_TKc"/>
    <property type="match status" value="1"/>
</dbReference>
<dbReference type="PROSITE" id="PS00108">
    <property type="entry name" value="PROTEIN_KINASE_ST"/>
    <property type="match status" value="1"/>
</dbReference>
<dbReference type="InterPro" id="IPR001919">
    <property type="entry name" value="CBD2"/>
</dbReference>
<keyword evidence="11" id="KW-1185">Reference proteome</keyword>
<dbReference type="SUPFAM" id="SSF56112">
    <property type="entry name" value="Protein kinase-like (PK-like)"/>
    <property type="match status" value="1"/>
</dbReference>
<name>A0A1C5GA04_MICEH</name>
<evidence type="ECO:0000313" key="11">
    <source>
        <dbReference type="Proteomes" id="UP000198251"/>
    </source>
</evidence>
<gene>
    <name evidence="10" type="ORF">GA0070610_2981</name>
</gene>
<evidence type="ECO:0000256" key="5">
    <source>
        <dbReference type="ARBA" id="ARBA00022777"/>
    </source>
</evidence>
<evidence type="ECO:0000256" key="7">
    <source>
        <dbReference type="PROSITE-ProRule" id="PRU10141"/>
    </source>
</evidence>
<dbReference type="InterPro" id="IPR008965">
    <property type="entry name" value="CBM2/CBM3_carb-bd_dom_sf"/>
</dbReference>
<dbReference type="InterPro" id="IPR012291">
    <property type="entry name" value="CBM2_carb-bd_dom_sf"/>
</dbReference>